<name>A0A7X9RZQ2_9BACT</name>
<dbReference type="Proteomes" id="UP000576082">
    <property type="component" value="Unassembled WGS sequence"/>
</dbReference>
<comment type="caution">
    <text evidence="1">The sequence shown here is derived from an EMBL/GenBank/DDBJ whole genome shotgun (WGS) entry which is preliminary data.</text>
</comment>
<protein>
    <submittedName>
        <fullName evidence="1">Uncharacterized protein</fullName>
    </submittedName>
</protein>
<keyword evidence="2" id="KW-1185">Reference proteome</keyword>
<evidence type="ECO:0000313" key="2">
    <source>
        <dbReference type="Proteomes" id="UP000576082"/>
    </source>
</evidence>
<proteinExistence type="predicted"/>
<accession>A0A7X9RZQ2</accession>
<dbReference type="RefSeq" id="WP_169659909.1">
    <property type="nucleotide sequence ID" value="NZ_JABANE010000110.1"/>
</dbReference>
<organism evidence="1 2">
    <name type="scientific">Flammeovirga aprica JL-4</name>
    <dbReference type="NCBI Taxonomy" id="694437"/>
    <lineage>
        <taxon>Bacteria</taxon>
        <taxon>Pseudomonadati</taxon>
        <taxon>Bacteroidota</taxon>
        <taxon>Cytophagia</taxon>
        <taxon>Cytophagales</taxon>
        <taxon>Flammeovirgaceae</taxon>
        <taxon>Flammeovirga</taxon>
    </lineage>
</organism>
<dbReference type="EMBL" id="JABANE010000110">
    <property type="protein sequence ID" value="NME71701.1"/>
    <property type="molecule type" value="Genomic_DNA"/>
</dbReference>
<gene>
    <name evidence="1" type="ORF">HHU12_27295</name>
</gene>
<sequence>MIKQLIEEFVNIYNEFVNLVIDDAKKHDVDLGFCLIETKKKFISTNKLEQLVYNYYFPNDTPIEFLIIENEIKKIGNYNFFARNSIHDLYYAYSKNTNEIVAMDDSGETIYYVAKDIEHFFKIMIKVISYKAIEFKGESKLIKKDFKILNKLAGGNKYTYVSNILV</sequence>
<reference evidence="1 2" key="1">
    <citation type="submission" date="2020-04" db="EMBL/GenBank/DDBJ databases">
        <title>Flammeovirga sp. SR4, a novel species isolated from seawater.</title>
        <authorList>
            <person name="Wang X."/>
        </authorList>
    </citation>
    <scope>NUCLEOTIDE SEQUENCE [LARGE SCALE GENOMIC DNA]</scope>
    <source>
        <strain evidence="1 2">ATCC 23126</strain>
    </source>
</reference>
<dbReference type="AlphaFoldDB" id="A0A7X9RZQ2"/>
<evidence type="ECO:0000313" key="1">
    <source>
        <dbReference type="EMBL" id="NME71701.1"/>
    </source>
</evidence>